<dbReference type="PRINTS" id="PR01437">
    <property type="entry name" value="NUOXDRDTASE4"/>
</dbReference>
<feature type="transmembrane region" description="Helical" evidence="17">
    <location>
        <begin position="57"/>
        <end position="78"/>
    </location>
</feature>
<dbReference type="GO" id="GO:0003954">
    <property type="term" value="F:NADH dehydrogenase activity"/>
    <property type="evidence" value="ECO:0007669"/>
    <property type="project" value="TreeGrafter"/>
</dbReference>
<feature type="transmembrane region" description="Helical" evidence="17">
    <location>
        <begin position="90"/>
        <end position="108"/>
    </location>
</feature>
<evidence type="ECO:0000256" key="10">
    <source>
        <dbReference type="ARBA" id="ARBA00022982"/>
    </source>
</evidence>
<feature type="transmembrane region" description="Helical" evidence="17">
    <location>
        <begin position="423"/>
        <end position="443"/>
    </location>
</feature>
<evidence type="ECO:0000256" key="1">
    <source>
        <dbReference type="ARBA" id="ARBA00003257"/>
    </source>
</evidence>
<evidence type="ECO:0000259" key="18">
    <source>
        <dbReference type="Pfam" id="PF00361"/>
    </source>
</evidence>
<keyword evidence="9" id="KW-1278">Translocase</keyword>
<keyword evidence="11 17" id="KW-1133">Transmembrane helix</keyword>
<dbReference type="GO" id="GO:0031966">
    <property type="term" value="C:mitochondrial membrane"/>
    <property type="evidence" value="ECO:0007669"/>
    <property type="project" value="UniProtKB-SubCell"/>
</dbReference>
<feature type="transmembrane region" description="Helical" evidence="17">
    <location>
        <begin position="332"/>
        <end position="351"/>
    </location>
</feature>
<name>V9NK08_9HYME</name>
<evidence type="ECO:0000256" key="8">
    <source>
        <dbReference type="ARBA" id="ARBA00022692"/>
    </source>
</evidence>
<reference evidence="19" key="1">
    <citation type="journal article" date="2014" name="Mol. Biol. Evol.">
        <title>Coexistence of Minicircular and a Highly Rearranged mtDNA Molecule Suggests That Recombination Shapes Mitochondrial Genome Organization.</title>
        <authorList>
            <person name="Mao M."/>
            <person name="Austin A.D."/>
            <person name="Johnson N.F."/>
            <person name="Dowton M."/>
        </authorList>
    </citation>
    <scope>NUCLEOTIDE SEQUENCE</scope>
    <source>
        <strain evidence="19">M85</strain>
    </source>
</reference>
<evidence type="ECO:0000256" key="15">
    <source>
        <dbReference type="ARBA" id="ARBA00023136"/>
    </source>
</evidence>
<dbReference type="PANTHER" id="PTHR43507:SF20">
    <property type="entry name" value="NADH-UBIQUINONE OXIDOREDUCTASE CHAIN 4"/>
    <property type="match status" value="1"/>
</dbReference>
<proteinExistence type="inferred from homology"/>
<evidence type="ECO:0000256" key="2">
    <source>
        <dbReference type="ARBA" id="ARBA00004225"/>
    </source>
</evidence>
<feature type="transmembrane region" description="Helical" evidence="17">
    <location>
        <begin position="140"/>
        <end position="162"/>
    </location>
</feature>
<dbReference type="EC" id="7.1.1.2" evidence="4 17"/>
<feature type="transmembrane region" description="Helical" evidence="17">
    <location>
        <begin position="30"/>
        <end position="51"/>
    </location>
</feature>
<feature type="transmembrane region" description="Helical" evidence="17">
    <location>
        <begin position="273"/>
        <end position="292"/>
    </location>
</feature>
<keyword evidence="12 17" id="KW-0520">NAD</keyword>
<feature type="transmembrane region" description="Helical" evidence="17">
    <location>
        <begin position="298"/>
        <end position="323"/>
    </location>
</feature>
<evidence type="ECO:0000256" key="14">
    <source>
        <dbReference type="ARBA" id="ARBA00023128"/>
    </source>
</evidence>
<feature type="transmembrane region" description="Helical" evidence="17">
    <location>
        <begin position="212"/>
        <end position="233"/>
    </location>
</feature>
<keyword evidence="13 17" id="KW-0830">Ubiquinone</keyword>
<evidence type="ECO:0000256" key="5">
    <source>
        <dbReference type="ARBA" id="ARBA00021006"/>
    </source>
</evidence>
<dbReference type="EMBL" id="KF015227">
    <property type="protein sequence ID" value="AGQ50324.1"/>
    <property type="molecule type" value="Genomic_DNA"/>
</dbReference>
<comment type="subcellular location">
    <subcellularLocation>
        <location evidence="2 17">Mitochondrion membrane</location>
        <topology evidence="2 17">Multi-pass membrane protein</topology>
    </subcellularLocation>
</comment>
<evidence type="ECO:0000256" key="13">
    <source>
        <dbReference type="ARBA" id="ARBA00023075"/>
    </source>
</evidence>
<dbReference type="AlphaFoldDB" id="V9NK08"/>
<feature type="transmembrane region" description="Helical" evidence="17">
    <location>
        <begin position="6"/>
        <end position="23"/>
    </location>
</feature>
<feature type="transmembrane region" description="Helical" evidence="17">
    <location>
        <begin position="245"/>
        <end position="266"/>
    </location>
</feature>
<dbReference type="Pfam" id="PF00361">
    <property type="entry name" value="Proton_antipo_M"/>
    <property type="match status" value="1"/>
</dbReference>
<dbReference type="PANTHER" id="PTHR43507">
    <property type="entry name" value="NADH-UBIQUINONE OXIDOREDUCTASE CHAIN 4"/>
    <property type="match status" value="1"/>
</dbReference>
<dbReference type="InterPro" id="IPR003918">
    <property type="entry name" value="NADH_UbQ_OxRdtase"/>
</dbReference>
<gene>
    <name evidence="19" type="primary">ND4</name>
</gene>
<comment type="catalytic activity">
    <reaction evidence="16 17">
        <text>a ubiquinone + NADH + 5 H(+)(in) = a ubiquinol + NAD(+) + 4 H(+)(out)</text>
        <dbReference type="Rhea" id="RHEA:29091"/>
        <dbReference type="Rhea" id="RHEA-COMP:9565"/>
        <dbReference type="Rhea" id="RHEA-COMP:9566"/>
        <dbReference type="ChEBI" id="CHEBI:15378"/>
        <dbReference type="ChEBI" id="CHEBI:16389"/>
        <dbReference type="ChEBI" id="CHEBI:17976"/>
        <dbReference type="ChEBI" id="CHEBI:57540"/>
        <dbReference type="ChEBI" id="CHEBI:57945"/>
        <dbReference type="EC" id="7.1.1.2"/>
    </reaction>
</comment>
<dbReference type="GO" id="GO:0015990">
    <property type="term" value="P:electron transport coupled proton transport"/>
    <property type="evidence" value="ECO:0007669"/>
    <property type="project" value="TreeGrafter"/>
</dbReference>
<protein>
    <recommendedName>
        <fullName evidence="5 17">NADH-ubiquinone oxidoreductase chain 4</fullName>
        <ecNumber evidence="4 17">7.1.1.2</ecNumber>
    </recommendedName>
</protein>
<evidence type="ECO:0000256" key="4">
    <source>
        <dbReference type="ARBA" id="ARBA00012944"/>
    </source>
</evidence>
<keyword evidence="8 17" id="KW-0812">Transmembrane</keyword>
<feature type="transmembrane region" description="Helical" evidence="17">
    <location>
        <begin position="381"/>
        <end position="403"/>
    </location>
</feature>
<keyword evidence="6 17" id="KW-0813">Transport</keyword>
<comment type="function">
    <text evidence="1">Core subunit of the mitochondrial membrane respiratory chain NADH dehydrogenase (Complex I) that is believed to belong to the minimal assembly required for catalysis. Complex I functions in the transfer of electrons from NADH to the respiratory chain. The immediate electron acceptor for the enzyme is believed to be ubiquinone.</text>
</comment>
<dbReference type="GO" id="GO:0042773">
    <property type="term" value="P:ATP synthesis coupled electron transport"/>
    <property type="evidence" value="ECO:0007669"/>
    <property type="project" value="InterPro"/>
</dbReference>
<sequence length="444" mass="51945">MMKFLMVIIFMSISSMLMNYFFIQLMLMLLMYFFYVYVNSICIDFFSLIYLSLGVDSISYILLVLLLFMSFLIMLASLSSLNLDFHNKNFMFYFMFLIISLIFVFISLNLFMFYLFFELSLIPMFFLVLGWGYQYDRLEAGFYMFIYTFMFSLPLLMCLSMMDLMNLSMNICLKNLENLSYMYMYVFMNLAFLVKLPIYLLHLWLPKAHVEASVGGSMILASVMLKLGSYGILRFMMMFMNLYNLYSLCLVVLSLLGSLFTSLVCLRQMDLKILVAYSSIVHMGVLLSGMIMLKSMGILGGMIIMISHGLCSSGMFVLVNFLYERLMSRNMFMIKGMVLIFPYLTMLWFLISVNNMSSPPSLSLFGEYFLLLVIGLKSFKLIIIVSFILFFSACYSIFFYSYSQYGEVNLNLYMIKFISLRENLILIMHLIPLNLMFLNLFIFI</sequence>
<evidence type="ECO:0000256" key="12">
    <source>
        <dbReference type="ARBA" id="ARBA00023027"/>
    </source>
</evidence>
<evidence type="ECO:0000256" key="11">
    <source>
        <dbReference type="ARBA" id="ARBA00022989"/>
    </source>
</evidence>
<comment type="similarity">
    <text evidence="3 17">Belongs to the complex I subunit 4 family.</text>
</comment>
<comment type="function">
    <text evidence="17">Core subunit of the mitochondrial membrane respiratory chain NADH dehydrogenase (Complex I) which catalyzes electron transfer from NADH through the respiratory chain, using ubiquinone as an electron acceptor. Essential for the catalytic activity and assembly of complex I.</text>
</comment>
<keyword evidence="10 17" id="KW-0249">Electron transport</keyword>
<accession>V9NK08</accession>
<feature type="transmembrane region" description="Helical" evidence="17">
    <location>
        <begin position="182"/>
        <end position="205"/>
    </location>
</feature>
<evidence type="ECO:0000313" key="19">
    <source>
        <dbReference type="EMBL" id="AGQ50324.1"/>
    </source>
</evidence>
<dbReference type="InterPro" id="IPR001750">
    <property type="entry name" value="ND/Mrp_TM"/>
</dbReference>
<feature type="domain" description="NADH:quinone oxidoreductase/Mrp antiporter transmembrane" evidence="18">
    <location>
        <begin position="107"/>
        <end position="387"/>
    </location>
</feature>
<keyword evidence="7 17" id="KW-0679">Respiratory chain</keyword>
<geneLocation type="mitochondrion" evidence="19"/>
<evidence type="ECO:0000256" key="6">
    <source>
        <dbReference type="ARBA" id="ARBA00022448"/>
    </source>
</evidence>
<evidence type="ECO:0000256" key="16">
    <source>
        <dbReference type="ARBA" id="ARBA00049551"/>
    </source>
</evidence>
<evidence type="ECO:0000256" key="17">
    <source>
        <dbReference type="RuleBase" id="RU003297"/>
    </source>
</evidence>
<keyword evidence="15 17" id="KW-0472">Membrane</keyword>
<dbReference type="GO" id="GO:0048039">
    <property type="term" value="F:ubiquinone binding"/>
    <property type="evidence" value="ECO:0007669"/>
    <property type="project" value="TreeGrafter"/>
</dbReference>
<evidence type="ECO:0000256" key="9">
    <source>
        <dbReference type="ARBA" id="ARBA00022967"/>
    </source>
</evidence>
<organism evidence="19">
    <name type="scientific">Conostigmus sp. MM-2013</name>
    <dbReference type="NCBI Taxonomy" id="1357450"/>
    <lineage>
        <taxon>Eukaryota</taxon>
        <taxon>Metazoa</taxon>
        <taxon>Ecdysozoa</taxon>
        <taxon>Arthropoda</taxon>
        <taxon>Hexapoda</taxon>
        <taxon>Insecta</taxon>
        <taxon>Pterygota</taxon>
        <taxon>Neoptera</taxon>
        <taxon>Endopterygota</taxon>
        <taxon>Hymenoptera</taxon>
        <taxon>Apocrita</taxon>
        <taxon>Ceraphronoidea</taxon>
        <taxon>Megaspilidae</taxon>
        <taxon>Conostigmus</taxon>
    </lineage>
</organism>
<feature type="transmembrane region" description="Helical" evidence="17">
    <location>
        <begin position="114"/>
        <end position="133"/>
    </location>
</feature>
<dbReference type="GO" id="GO:0008137">
    <property type="term" value="F:NADH dehydrogenase (ubiquinone) activity"/>
    <property type="evidence" value="ECO:0007669"/>
    <property type="project" value="UniProtKB-UniRule"/>
</dbReference>
<evidence type="ECO:0000256" key="7">
    <source>
        <dbReference type="ARBA" id="ARBA00022660"/>
    </source>
</evidence>
<evidence type="ECO:0000256" key="3">
    <source>
        <dbReference type="ARBA" id="ARBA00009025"/>
    </source>
</evidence>
<keyword evidence="14 17" id="KW-0496">Mitochondrion</keyword>